<comment type="caution">
    <text evidence="2">The sequence shown here is derived from an EMBL/GenBank/DDBJ whole genome shotgun (WGS) entry which is preliminary data.</text>
</comment>
<sequence>MTFQLRQTQHEEKKEEEEEEEEEEEDMVSSGSVGGGSGSVGKREEWRGDAVGVRRYREDKGWLIGGEGATGRCLCPQITRDAWMTSEGVRGSLVY</sequence>
<evidence type="ECO:0000313" key="3">
    <source>
        <dbReference type="Proteomes" id="UP000324222"/>
    </source>
</evidence>
<evidence type="ECO:0000313" key="2">
    <source>
        <dbReference type="EMBL" id="MPC80058.1"/>
    </source>
</evidence>
<name>A0A5B7IGS2_PORTR</name>
<dbReference type="EMBL" id="VSRR010052879">
    <property type="protein sequence ID" value="MPC80058.1"/>
    <property type="molecule type" value="Genomic_DNA"/>
</dbReference>
<feature type="compositionally biased region" description="Acidic residues" evidence="1">
    <location>
        <begin position="14"/>
        <end position="27"/>
    </location>
</feature>
<evidence type="ECO:0000256" key="1">
    <source>
        <dbReference type="SAM" id="MobiDB-lite"/>
    </source>
</evidence>
<dbReference type="Proteomes" id="UP000324222">
    <property type="component" value="Unassembled WGS sequence"/>
</dbReference>
<proteinExistence type="predicted"/>
<organism evidence="2 3">
    <name type="scientific">Portunus trituberculatus</name>
    <name type="common">Swimming crab</name>
    <name type="synonym">Neptunus trituberculatus</name>
    <dbReference type="NCBI Taxonomy" id="210409"/>
    <lineage>
        <taxon>Eukaryota</taxon>
        <taxon>Metazoa</taxon>
        <taxon>Ecdysozoa</taxon>
        <taxon>Arthropoda</taxon>
        <taxon>Crustacea</taxon>
        <taxon>Multicrustacea</taxon>
        <taxon>Malacostraca</taxon>
        <taxon>Eumalacostraca</taxon>
        <taxon>Eucarida</taxon>
        <taxon>Decapoda</taxon>
        <taxon>Pleocyemata</taxon>
        <taxon>Brachyura</taxon>
        <taxon>Eubrachyura</taxon>
        <taxon>Portunoidea</taxon>
        <taxon>Portunidae</taxon>
        <taxon>Portuninae</taxon>
        <taxon>Portunus</taxon>
    </lineage>
</organism>
<feature type="region of interest" description="Disordered" evidence="1">
    <location>
        <begin position="1"/>
        <end position="45"/>
    </location>
</feature>
<accession>A0A5B7IGS2</accession>
<keyword evidence="3" id="KW-1185">Reference proteome</keyword>
<dbReference type="AlphaFoldDB" id="A0A5B7IGS2"/>
<protein>
    <submittedName>
        <fullName evidence="2">Uncharacterized protein</fullName>
    </submittedName>
</protein>
<reference evidence="2 3" key="1">
    <citation type="submission" date="2019-05" db="EMBL/GenBank/DDBJ databases">
        <title>Another draft genome of Portunus trituberculatus and its Hox gene families provides insights of decapod evolution.</title>
        <authorList>
            <person name="Jeong J.-H."/>
            <person name="Song I."/>
            <person name="Kim S."/>
            <person name="Choi T."/>
            <person name="Kim D."/>
            <person name="Ryu S."/>
            <person name="Kim W."/>
        </authorList>
    </citation>
    <scope>NUCLEOTIDE SEQUENCE [LARGE SCALE GENOMIC DNA]</scope>
    <source>
        <tissue evidence="2">Muscle</tissue>
    </source>
</reference>
<gene>
    <name evidence="2" type="ORF">E2C01_074622</name>
</gene>